<dbReference type="PANTHER" id="PTHR11655:SF14">
    <property type="entry name" value="LARGE RIBOSOMAL SUBUNIT PROTEIN UL6M"/>
    <property type="match status" value="1"/>
</dbReference>
<comment type="function">
    <text evidence="5 7">This protein binds to the 23S rRNA, and is important in its secondary structure. It is located near the subunit interface in the base of the L7/L12 stalk, and near the tRNA binding site of the peptidyltransferase center.</text>
</comment>
<feature type="domain" description="Large ribosomal subunit protein uL6 alpha-beta" evidence="8">
    <location>
        <begin position="91"/>
        <end position="163"/>
    </location>
</feature>
<dbReference type="HAMAP" id="MF_01365_B">
    <property type="entry name" value="Ribosomal_uL6_B"/>
    <property type="match status" value="1"/>
</dbReference>
<evidence type="ECO:0000256" key="3">
    <source>
        <dbReference type="ARBA" id="ARBA00022980"/>
    </source>
</evidence>
<evidence type="ECO:0000259" key="8">
    <source>
        <dbReference type="Pfam" id="PF00347"/>
    </source>
</evidence>
<comment type="caution">
    <text evidence="9">The sequence shown here is derived from an EMBL/GenBank/DDBJ whole genome shotgun (WGS) entry which is preliminary data.</text>
</comment>
<evidence type="ECO:0000313" key="9">
    <source>
        <dbReference type="EMBL" id="PKM89121.1"/>
    </source>
</evidence>
<dbReference type="InterPro" id="IPR020040">
    <property type="entry name" value="Ribosomal_uL6_a/b-dom"/>
</dbReference>
<dbReference type="PRINTS" id="PR00059">
    <property type="entry name" value="RIBOSOMALL6"/>
</dbReference>
<name>A0A2N2E339_9BACT</name>
<dbReference type="AlphaFoldDB" id="A0A2N2E339"/>
<dbReference type="InterPro" id="IPR002358">
    <property type="entry name" value="Ribosomal_uL6_CS"/>
</dbReference>
<keyword evidence="4 5" id="KW-0687">Ribonucleoprotein</keyword>
<evidence type="ECO:0000256" key="6">
    <source>
        <dbReference type="RuleBase" id="RU003869"/>
    </source>
</evidence>
<sequence length="179" mass="19165">MSRLGKMPINLPEGVTATFEGTLLTVKGPKGELKREIKAPASVSIADGVLTVTVDREAKDASAYWGLFRTLANNMVTGVKTGFTKKLEINGVGYRAALSGTNLNLNLGYSHPIVFPLPTGVTAVVEGNSITLTSIDNELLGNTAYKIRKLRAPEPYKGKGVKYSDETLRRKAGKTAAKK</sequence>
<comment type="similarity">
    <text evidence="5 6">Belongs to the universal ribosomal protein uL6 family.</text>
</comment>
<comment type="subunit">
    <text evidence="5">Part of the 50S ribosomal subunit.</text>
</comment>
<dbReference type="Gene3D" id="3.90.930.12">
    <property type="entry name" value="Ribosomal protein L6, alpha-beta domain"/>
    <property type="match status" value="2"/>
</dbReference>
<protein>
    <recommendedName>
        <fullName evidence="5">Large ribosomal subunit protein uL6</fullName>
    </recommendedName>
</protein>
<dbReference type="Proteomes" id="UP000233325">
    <property type="component" value="Unassembled WGS sequence"/>
</dbReference>
<evidence type="ECO:0000256" key="2">
    <source>
        <dbReference type="ARBA" id="ARBA00022884"/>
    </source>
</evidence>
<evidence type="ECO:0000256" key="5">
    <source>
        <dbReference type="HAMAP-Rule" id="MF_01365"/>
    </source>
</evidence>
<dbReference type="InterPro" id="IPR036789">
    <property type="entry name" value="Ribosomal_uL6-like_a/b-dom_sf"/>
</dbReference>
<dbReference type="PIRSF" id="PIRSF002162">
    <property type="entry name" value="Ribosomal_L6"/>
    <property type="match status" value="1"/>
</dbReference>
<feature type="domain" description="Large ribosomal subunit protein uL6 alpha-beta" evidence="8">
    <location>
        <begin position="12"/>
        <end position="82"/>
    </location>
</feature>
<gene>
    <name evidence="5" type="primary">rplF</name>
    <name evidence="9" type="ORF">CVU83_00670</name>
</gene>
<evidence type="ECO:0000256" key="4">
    <source>
        <dbReference type="ARBA" id="ARBA00023274"/>
    </source>
</evidence>
<dbReference type="PROSITE" id="PS00525">
    <property type="entry name" value="RIBOSOMAL_L6_1"/>
    <property type="match status" value="1"/>
</dbReference>
<dbReference type="GO" id="GO:0002181">
    <property type="term" value="P:cytoplasmic translation"/>
    <property type="evidence" value="ECO:0007669"/>
    <property type="project" value="TreeGrafter"/>
</dbReference>
<organism evidence="9 10">
    <name type="scientific">Candidatus Falkowbacteria bacterium HGW-Falkowbacteria-2</name>
    <dbReference type="NCBI Taxonomy" id="2013769"/>
    <lineage>
        <taxon>Bacteria</taxon>
        <taxon>Candidatus Falkowiibacteriota</taxon>
    </lineage>
</organism>
<dbReference type="FunFam" id="3.90.930.12:FF:000002">
    <property type="entry name" value="50S ribosomal protein L6"/>
    <property type="match status" value="1"/>
</dbReference>
<dbReference type="GO" id="GO:0022625">
    <property type="term" value="C:cytosolic large ribosomal subunit"/>
    <property type="evidence" value="ECO:0007669"/>
    <property type="project" value="UniProtKB-UniRule"/>
</dbReference>
<dbReference type="EMBL" id="PHAH01000005">
    <property type="protein sequence ID" value="PKM89121.1"/>
    <property type="molecule type" value="Genomic_DNA"/>
</dbReference>
<dbReference type="SUPFAM" id="SSF56053">
    <property type="entry name" value="Ribosomal protein L6"/>
    <property type="match status" value="2"/>
</dbReference>
<dbReference type="NCBIfam" id="TIGR03654">
    <property type="entry name" value="L6_bact"/>
    <property type="match status" value="1"/>
</dbReference>
<evidence type="ECO:0000256" key="7">
    <source>
        <dbReference type="RuleBase" id="RU003870"/>
    </source>
</evidence>
<reference evidence="9 10" key="1">
    <citation type="journal article" date="2017" name="ISME J.">
        <title>Potential for microbial H2 and metal transformations associated with novel bacteria and archaea in deep terrestrial subsurface sediments.</title>
        <authorList>
            <person name="Hernsdorf A.W."/>
            <person name="Amano Y."/>
            <person name="Miyakawa K."/>
            <person name="Ise K."/>
            <person name="Suzuki Y."/>
            <person name="Anantharaman K."/>
            <person name="Probst A."/>
            <person name="Burstein D."/>
            <person name="Thomas B.C."/>
            <person name="Banfield J.F."/>
        </authorList>
    </citation>
    <scope>NUCLEOTIDE SEQUENCE [LARGE SCALE GENOMIC DNA]</scope>
    <source>
        <strain evidence="9">HGW-Falkowbacteria-2</strain>
    </source>
</reference>
<proteinExistence type="inferred from homology"/>
<dbReference type="InterPro" id="IPR000702">
    <property type="entry name" value="Ribosomal_uL6-like"/>
</dbReference>
<keyword evidence="1 5" id="KW-0699">rRNA-binding</keyword>
<keyword evidence="3 5" id="KW-0689">Ribosomal protein</keyword>
<dbReference type="PANTHER" id="PTHR11655">
    <property type="entry name" value="60S/50S RIBOSOMAL PROTEIN L6/L9"/>
    <property type="match status" value="1"/>
</dbReference>
<keyword evidence="2 5" id="KW-0694">RNA-binding</keyword>
<dbReference type="Pfam" id="PF00347">
    <property type="entry name" value="Ribosomal_L6"/>
    <property type="match status" value="2"/>
</dbReference>
<accession>A0A2N2E339</accession>
<evidence type="ECO:0000313" key="10">
    <source>
        <dbReference type="Proteomes" id="UP000233325"/>
    </source>
</evidence>
<dbReference type="GO" id="GO:0003735">
    <property type="term" value="F:structural constituent of ribosome"/>
    <property type="evidence" value="ECO:0007669"/>
    <property type="project" value="UniProtKB-UniRule"/>
</dbReference>
<evidence type="ECO:0000256" key="1">
    <source>
        <dbReference type="ARBA" id="ARBA00022730"/>
    </source>
</evidence>
<dbReference type="GO" id="GO:0019843">
    <property type="term" value="F:rRNA binding"/>
    <property type="evidence" value="ECO:0007669"/>
    <property type="project" value="UniProtKB-UniRule"/>
</dbReference>
<dbReference type="InterPro" id="IPR019906">
    <property type="entry name" value="Ribosomal_uL6_bac-type"/>
</dbReference>